<dbReference type="GO" id="GO:0046872">
    <property type="term" value="F:metal ion binding"/>
    <property type="evidence" value="ECO:0007669"/>
    <property type="project" value="UniProtKB-KW"/>
</dbReference>
<protein>
    <recommendedName>
        <fullName evidence="11">ascorbate ferrireductase (transmembrane)</fullName>
        <ecNumber evidence="11">7.2.1.3</ecNumber>
    </recommendedName>
</protein>
<dbReference type="PANTHER" id="PTHR15422:SF24">
    <property type="entry name" value="DOMON RELATED DOMAIN-CONTAINING PROTEIN"/>
    <property type="match status" value="1"/>
</dbReference>
<keyword evidence="13" id="KW-0732">Signal</keyword>
<comment type="cofactor">
    <cofactor evidence="1">
        <name>heme b</name>
        <dbReference type="ChEBI" id="CHEBI:60344"/>
    </cofactor>
</comment>
<evidence type="ECO:0000256" key="12">
    <source>
        <dbReference type="SAM" id="Phobius"/>
    </source>
</evidence>
<keyword evidence="8 12" id="KW-1133">Transmembrane helix</keyword>
<evidence type="ECO:0000256" key="10">
    <source>
        <dbReference type="ARBA" id="ARBA00023136"/>
    </source>
</evidence>
<proteinExistence type="predicted"/>
<dbReference type="OrthoDB" id="2419613at2759"/>
<gene>
    <name evidence="15" type="primary">Acey_s0202.g1779</name>
    <name evidence="15" type="ORF">Y032_0202g1779</name>
</gene>
<dbReference type="PANTHER" id="PTHR15422">
    <property type="entry name" value="OS05G0565100 PROTEIN"/>
    <property type="match status" value="1"/>
</dbReference>
<dbReference type="GO" id="GO:0140571">
    <property type="term" value="F:transmembrane ascorbate ferrireductase activity"/>
    <property type="evidence" value="ECO:0007669"/>
    <property type="project" value="UniProtKB-EC"/>
</dbReference>
<organism evidence="15 16">
    <name type="scientific">Ancylostoma ceylanicum</name>
    <dbReference type="NCBI Taxonomy" id="53326"/>
    <lineage>
        <taxon>Eukaryota</taxon>
        <taxon>Metazoa</taxon>
        <taxon>Ecdysozoa</taxon>
        <taxon>Nematoda</taxon>
        <taxon>Chromadorea</taxon>
        <taxon>Rhabditida</taxon>
        <taxon>Rhabditina</taxon>
        <taxon>Rhabditomorpha</taxon>
        <taxon>Strongyloidea</taxon>
        <taxon>Ancylostomatidae</taxon>
        <taxon>Ancylostomatinae</taxon>
        <taxon>Ancylostoma</taxon>
    </lineage>
</organism>
<evidence type="ECO:0000256" key="8">
    <source>
        <dbReference type="ARBA" id="ARBA00022989"/>
    </source>
</evidence>
<dbReference type="InterPro" id="IPR045150">
    <property type="entry name" value="CYB561D1/2"/>
</dbReference>
<keyword evidence="3" id="KW-0813">Transport</keyword>
<keyword evidence="7" id="KW-0249">Electron transport</keyword>
<accession>A0A016SN01</accession>
<dbReference type="PROSITE" id="PS50939">
    <property type="entry name" value="CYTOCHROME_B561"/>
    <property type="match status" value="1"/>
</dbReference>
<dbReference type="SMART" id="SM00665">
    <property type="entry name" value="B561"/>
    <property type="match status" value="1"/>
</dbReference>
<dbReference type="Gene3D" id="1.20.120.1770">
    <property type="match status" value="1"/>
</dbReference>
<feature type="transmembrane region" description="Helical" evidence="12">
    <location>
        <begin position="290"/>
        <end position="311"/>
    </location>
</feature>
<feature type="transmembrane region" description="Helical" evidence="12">
    <location>
        <begin position="357"/>
        <end position="377"/>
    </location>
</feature>
<dbReference type="InterPro" id="IPR006593">
    <property type="entry name" value="Cyt_b561/ferric_Rdtase_TM"/>
</dbReference>
<dbReference type="EC" id="7.2.1.3" evidence="11"/>
<keyword evidence="4" id="KW-0349">Heme</keyword>
<evidence type="ECO:0000256" key="4">
    <source>
        <dbReference type="ARBA" id="ARBA00022617"/>
    </source>
</evidence>
<feature type="transmembrane region" description="Helical" evidence="12">
    <location>
        <begin position="210"/>
        <end position="230"/>
    </location>
</feature>
<evidence type="ECO:0000259" key="14">
    <source>
        <dbReference type="PROSITE" id="PS50939"/>
    </source>
</evidence>
<dbReference type="Proteomes" id="UP000024635">
    <property type="component" value="Unassembled WGS sequence"/>
</dbReference>
<dbReference type="GO" id="GO:0016020">
    <property type="term" value="C:membrane"/>
    <property type="evidence" value="ECO:0007669"/>
    <property type="project" value="UniProtKB-SubCell"/>
</dbReference>
<evidence type="ECO:0000256" key="7">
    <source>
        <dbReference type="ARBA" id="ARBA00022982"/>
    </source>
</evidence>
<evidence type="ECO:0000256" key="13">
    <source>
        <dbReference type="SAM" id="SignalP"/>
    </source>
</evidence>
<feature type="domain" description="Cytochrome b561" evidence="14">
    <location>
        <begin position="172"/>
        <end position="377"/>
    </location>
</feature>
<dbReference type="AlphaFoldDB" id="A0A016SN01"/>
<dbReference type="GO" id="GO:0020037">
    <property type="term" value="F:heme binding"/>
    <property type="evidence" value="ECO:0007669"/>
    <property type="project" value="TreeGrafter"/>
</dbReference>
<evidence type="ECO:0000256" key="1">
    <source>
        <dbReference type="ARBA" id="ARBA00001970"/>
    </source>
</evidence>
<evidence type="ECO:0000256" key="3">
    <source>
        <dbReference type="ARBA" id="ARBA00022448"/>
    </source>
</evidence>
<evidence type="ECO:0000313" key="15">
    <source>
        <dbReference type="EMBL" id="EYB91766.1"/>
    </source>
</evidence>
<dbReference type="GO" id="GO:0140575">
    <property type="term" value="F:transmembrane monodehydroascorbate reductase activity"/>
    <property type="evidence" value="ECO:0007669"/>
    <property type="project" value="InterPro"/>
</dbReference>
<sequence length="425" mass="47230">MLAHLAAGLAVLLCYETPFALAQFDASTCGQTKGCYIPKPGLGFSYQVVSDSYIDIELSAEVDSSNRFVAVAFASGTVSPPSVECSTVDDQPPTIHIPHNDDISHLRIPNESTFRQQYFSNVSTSFSNGTLYCRARLLVKGENDPNFLTYVPTAEYTIKITEGPIQRGERVVAQTFTSSPLALDATTPKPKPKYKLDVVTRRKLIKAHSVLQVLAWFFFVPTAFVFARFLKNEWTGTKACGVTVWYQVHRVSNMIGIILMIASFVCVLVCKDWRWTGPGSQSHYHTKTHTMVGLVAMILAWLQPICSLFRCAPDHRNRWLFNWGHRFTGVAAFALATAATAITALEFKIWQERELQLVLVLSPSVILIALIVIFLFIDSATDPEKDVDNSVKTLRVSLVFLALGLLMAASIWMSFLLATGYKNAK</sequence>
<comment type="subcellular location">
    <subcellularLocation>
        <location evidence="2">Membrane</location>
        <topology evidence="2">Multi-pass membrane protein</topology>
    </subcellularLocation>
</comment>
<evidence type="ECO:0000256" key="2">
    <source>
        <dbReference type="ARBA" id="ARBA00004141"/>
    </source>
</evidence>
<evidence type="ECO:0000256" key="6">
    <source>
        <dbReference type="ARBA" id="ARBA00022723"/>
    </source>
</evidence>
<keyword evidence="10 12" id="KW-0472">Membrane</keyword>
<feature type="transmembrane region" description="Helical" evidence="12">
    <location>
        <begin position="398"/>
        <end position="421"/>
    </location>
</feature>
<dbReference type="CDD" id="cd08760">
    <property type="entry name" value="Cyt_b561_FRRS1_like"/>
    <property type="match status" value="1"/>
</dbReference>
<keyword evidence="6" id="KW-0479">Metal-binding</keyword>
<name>A0A016SN01_9BILA</name>
<feature type="transmembrane region" description="Helical" evidence="12">
    <location>
        <begin position="251"/>
        <end position="270"/>
    </location>
</feature>
<evidence type="ECO:0000256" key="11">
    <source>
        <dbReference type="ARBA" id="ARBA00024225"/>
    </source>
</evidence>
<dbReference type="Pfam" id="PF03188">
    <property type="entry name" value="Cytochrom_B561"/>
    <property type="match status" value="1"/>
</dbReference>
<feature type="transmembrane region" description="Helical" evidence="12">
    <location>
        <begin position="323"/>
        <end position="345"/>
    </location>
</feature>
<keyword evidence="5 12" id="KW-0812">Transmembrane</keyword>
<evidence type="ECO:0000256" key="9">
    <source>
        <dbReference type="ARBA" id="ARBA00023004"/>
    </source>
</evidence>
<keyword evidence="9" id="KW-0408">Iron</keyword>
<evidence type="ECO:0000256" key="5">
    <source>
        <dbReference type="ARBA" id="ARBA00022692"/>
    </source>
</evidence>
<reference evidence="16" key="1">
    <citation type="journal article" date="2015" name="Nat. Genet.">
        <title>The genome and transcriptome of the zoonotic hookworm Ancylostoma ceylanicum identify infection-specific gene families.</title>
        <authorList>
            <person name="Schwarz E.M."/>
            <person name="Hu Y."/>
            <person name="Antoshechkin I."/>
            <person name="Miller M.M."/>
            <person name="Sternberg P.W."/>
            <person name="Aroian R.V."/>
        </authorList>
    </citation>
    <scope>NUCLEOTIDE SEQUENCE</scope>
    <source>
        <strain evidence="16">HY135</strain>
    </source>
</reference>
<keyword evidence="16" id="KW-1185">Reference proteome</keyword>
<dbReference type="EMBL" id="JARK01001538">
    <property type="protein sequence ID" value="EYB91766.1"/>
    <property type="molecule type" value="Genomic_DNA"/>
</dbReference>
<feature type="signal peptide" evidence="13">
    <location>
        <begin position="1"/>
        <end position="22"/>
    </location>
</feature>
<feature type="chain" id="PRO_5001486952" description="ascorbate ferrireductase (transmembrane)" evidence="13">
    <location>
        <begin position="23"/>
        <end position="425"/>
    </location>
</feature>
<evidence type="ECO:0000313" key="16">
    <source>
        <dbReference type="Proteomes" id="UP000024635"/>
    </source>
</evidence>
<comment type="caution">
    <text evidence="15">The sequence shown here is derived from an EMBL/GenBank/DDBJ whole genome shotgun (WGS) entry which is preliminary data.</text>
</comment>